<accession>B4KH52</accession>
<dbReference type="GO" id="GO:0005886">
    <property type="term" value="C:plasma membrane"/>
    <property type="evidence" value="ECO:0007669"/>
    <property type="project" value="UniProtKB-SubCell"/>
</dbReference>
<keyword evidence="6 11" id="KW-1133">Transmembrane helix</keyword>
<dbReference type="OrthoDB" id="8185860at2759"/>
<proteinExistence type="inferred from homology"/>
<dbReference type="GO" id="GO:0005549">
    <property type="term" value="F:odorant binding"/>
    <property type="evidence" value="ECO:0007669"/>
    <property type="project" value="InterPro"/>
</dbReference>
<evidence type="ECO:0000256" key="1">
    <source>
        <dbReference type="ARBA" id="ARBA00004651"/>
    </source>
</evidence>
<dbReference type="KEGG" id="dmo:Dmoj_GI17592"/>
<keyword evidence="3 11" id="KW-0716">Sensory transduction</keyword>
<keyword evidence="13" id="KW-1185">Reference proteome</keyword>
<evidence type="ECO:0000313" key="12">
    <source>
        <dbReference type="EMBL" id="EDW12263.1"/>
    </source>
</evidence>
<evidence type="ECO:0000256" key="11">
    <source>
        <dbReference type="RuleBase" id="RU351113"/>
    </source>
</evidence>
<comment type="subunit">
    <text evidence="10">Interacts with Orco. Complexes exist early in the endomembrane system in olfactory sensory neurons (OSNs), coupling these complexes to the conserved ciliary trafficking pathway.</text>
</comment>
<comment type="similarity">
    <text evidence="11">Belongs to the insect chemoreceptor superfamily. Heteromeric odorant receptor channel (TC 1.A.69) family.</text>
</comment>
<dbReference type="HOGENOM" id="CLU_033399_0_0_1"/>
<dbReference type="Pfam" id="PF02949">
    <property type="entry name" value="7tm_6"/>
    <property type="match status" value="1"/>
</dbReference>
<dbReference type="AlphaFoldDB" id="B4KH52"/>
<feature type="transmembrane region" description="Helical" evidence="11">
    <location>
        <begin position="81"/>
        <end position="100"/>
    </location>
</feature>
<comment type="subcellular location">
    <subcellularLocation>
        <location evidence="1 11">Cell membrane</location>
        <topology evidence="1 11">Multi-pass membrane protein</topology>
    </subcellularLocation>
</comment>
<feature type="transmembrane region" description="Helical" evidence="11">
    <location>
        <begin position="278"/>
        <end position="299"/>
    </location>
</feature>
<keyword evidence="2" id="KW-1003">Cell membrane</keyword>
<evidence type="ECO:0000256" key="8">
    <source>
        <dbReference type="ARBA" id="ARBA00023170"/>
    </source>
</evidence>
<organism evidence="12 13">
    <name type="scientific">Drosophila mojavensis</name>
    <name type="common">Fruit fly</name>
    <dbReference type="NCBI Taxonomy" id="7230"/>
    <lineage>
        <taxon>Eukaryota</taxon>
        <taxon>Metazoa</taxon>
        <taxon>Ecdysozoa</taxon>
        <taxon>Arthropoda</taxon>
        <taxon>Hexapoda</taxon>
        <taxon>Insecta</taxon>
        <taxon>Pterygota</taxon>
        <taxon>Neoptera</taxon>
        <taxon>Endopterygota</taxon>
        <taxon>Diptera</taxon>
        <taxon>Brachycera</taxon>
        <taxon>Muscomorpha</taxon>
        <taxon>Ephydroidea</taxon>
        <taxon>Drosophilidae</taxon>
        <taxon>Drosophila</taxon>
    </lineage>
</organism>
<evidence type="ECO:0000256" key="2">
    <source>
        <dbReference type="ARBA" id="ARBA00022475"/>
    </source>
</evidence>
<dbReference type="FunCoup" id="B4KH52">
    <property type="interactions" value="32"/>
</dbReference>
<keyword evidence="4 11" id="KW-0812">Transmembrane</keyword>
<evidence type="ECO:0000256" key="5">
    <source>
        <dbReference type="ARBA" id="ARBA00022725"/>
    </source>
</evidence>
<evidence type="ECO:0000256" key="4">
    <source>
        <dbReference type="ARBA" id="ARBA00022692"/>
    </source>
</evidence>
<gene>
    <name evidence="12" type="primary">Dmoj\GI17592</name>
    <name evidence="12" type="ORF">Dmoj_GI17592</name>
</gene>
<evidence type="ECO:0000256" key="7">
    <source>
        <dbReference type="ARBA" id="ARBA00023136"/>
    </source>
</evidence>
<feature type="transmembrane region" description="Helical" evidence="11">
    <location>
        <begin position="212"/>
        <end position="230"/>
    </location>
</feature>
<dbReference type="PANTHER" id="PTHR21137:SF44">
    <property type="entry name" value="ODORANT RECEPTOR 13A-RELATED"/>
    <property type="match status" value="1"/>
</dbReference>
<name>B4KH52_DROMO</name>
<feature type="transmembrane region" description="Helical" evidence="11">
    <location>
        <begin position="42"/>
        <end position="69"/>
    </location>
</feature>
<keyword evidence="5 11" id="KW-0552">Olfaction</keyword>
<keyword evidence="8 11" id="KW-0675">Receptor</keyword>
<keyword evidence="9 11" id="KW-0807">Transducer</keyword>
<dbReference type="PhylomeDB" id="B4KH52"/>
<sequence length="406" mass="46801">MKAEPINHITFDDFMSLSVVLYNTLGMHPYDSATSTAISTRWLFGIFLFQVINLNFVFGLECTFVYISFKNSENFVESCMVMGYIVFVIVGELKMVTVWLRRDQLNDLMIEMDRIFPSADAETQRQYQVERYLRRGRMLTKGFAGLYLLLIVTYNLFVIIQFLVKRYVQELPGASMAMPYTSVSPWSLHNVFGFCLMYSLQSLAGYTCTAGHASSDILIFAVLIQTIMHYDYLSRKLTELLIQAGRVSDGYQQDLKVLRHLISYHNQLLRMTEVINRVFGLPLLLNFMSSSLMVCFVGFQMTIGLSVDVVCKLAVLLVAEMAEIYLICYFSDELVNASVSVSDAVYNMNWPDADKRFNKMLIIIAQRAQRPVCLRATVFLDVSMQTMTMFLQMTYRFFCVIRTMYQ</sequence>
<dbReference type="GO" id="GO:0007165">
    <property type="term" value="P:signal transduction"/>
    <property type="evidence" value="ECO:0007669"/>
    <property type="project" value="UniProtKB-KW"/>
</dbReference>
<evidence type="ECO:0000256" key="9">
    <source>
        <dbReference type="ARBA" id="ARBA00023224"/>
    </source>
</evidence>
<dbReference type="eggNOG" id="ENOG502SR0T">
    <property type="taxonomic scope" value="Eukaryota"/>
</dbReference>
<comment type="caution">
    <text evidence="11">Lacks conserved residue(s) required for the propagation of feature annotation.</text>
</comment>
<protein>
    <recommendedName>
        <fullName evidence="11">Odorant receptor</fullName>
    </recommendedName>
</protein>
<dbReference type="InterPro" id="IPR004117">
    <property type="entry name" value="7tm6_olfct_rcpt"/>
</dbReference>
<evidence type="ECO:0000256" key="6">
    <source>
        <dbReference type="ARBA" id="ARBA00022989"/>
    </source>
</evidence>
<evidence type="ECO:0000256" key="3">
    <source>
        <dbReference type="ARBA" id="ARBA00022606"/>
    </source>
</evidence>
<dbReference type="Proteomes" id="UP000009192">
    <property type="component" value="Unassembled WGS sequence"/>
</dbReference>
<dbReference type="GO" id="GO:0004984">
    <property type="term" value="F:olfactory receptor activity"/>
    <property type="evidence" value="ECO:0007669"/>
    <property type="project" value="InterPro"/>
</dbReference>
<dbReference type="OMA" id="AIQVIMH"/>
<evidence type="ECO:0000256" key="10">
    <source>
        <dbReference type="ARBA" id="ARBA00038679"/>
    </source>
</evidence>
<dbReference type="EMBL" id="CH933807">
    <property type="protein sequence ID" value="EDW12263.1"/>
    <property type="molecule type" value="Genomic_DNA"/>
</dbReference>
<dbReference type="PANTHER" id="PTHR21137">
    <property type="entry name" value="ODORANT RECEPTOR"/>
    <property type="match status" value="1"/>
</dbReference>
<reference evidence="12 13" key="1">
    <citation type="journal article" date="2007" name="Nature">
        <title>Evolution of genes and genomes on the Drosophila phylogeny.</title>
        <authorList>
            <consortium name="Drosophila 12 Genomes Consortium"/>
            <person name="Clark A.G."/>
            <person name="Eisen M.B."/>
            <person name="Smith D.R."/>
            <person name="Bergman C.M."/>
            <person name="Oliver B."/>
            <person name="Markow T.A."/>
            <person name="Kaufman T.C."/>
            <person name="Kellis M."/>
            <person name="Gelbart W."/>
            <person name="Iyer V.N."/>
            <person name="Pollard D.A."/>
            <person name="Sackton T.B."/>
            <person name="Larracuente A.M."/>
            <person name="Singh N.D."/>
            <person name="Abad J.P."/>
            <person name="Abt D.N."/>
            <person name="Adryan B."/>
            <person name="Aguade M."/>
            <person name="Akashi H."/>
            <person name="Anderson W.W."/>
            <person name="Aquadro C.F."/>
            <person name="Ardell D.H."/>
            <person name="Arguello R."/>
            <person name="Artieri C.G."/>
            <person name="Barbash D.A."/>
            <person name="Barker D."/>
            <person name="Barsanti P."/>
            <person name="Batterham P."/>
            <person name="Batzoglou S."/>
            <person name="Begun D."/>
            <person name="Bhutkar A."/>
            <person name="Blanco E."/>
            <person name="Bosak S.A."/>
            <person name="Bradley R.K."/>
            <person name="Brand A.D."/>
            <person name="Brent M.R."/>
            <person name="Brooks A.N."/>
            <person name="Brown R.H."/>
            <person name="Butlin R.K."/>
            <person name="Caggese C."/>
            <person name="Calvi B.R."/>
            <person name="Bernardo de Carvalho A."/>
            <person name="Caspi A."/>
            <person name="Castrezana S."/>
            <person name="Celniker S.E."/>
            <person name="Chang J.L."/>
            <person name="Chapple C."/>
            <person name="Chatterji S."/>
            <person name="Chinwalla A."/>
            <person name="Civetta A."/>
            <person name="Clifton S.W."/>
            <person name="Comeron J.M."/>
            <person name="Costello J.C."/>
            <person name="Coyne J.A."/>
            <person name="Daub J."/>
            <person name="David R.G."/>
            <person name="Delcher A.L."/>
            <person name="Delehaunty K."/>
            <person name="Do C.B."/>
            <person name="Ebling H."/>
            <person name="Edwards K."/>
            <person name="Eickbush T."/>
            <person name="Evans J.D."/>
            <person name="Filipski A."/>
            <person name="Findeiss S."/>
            <person name="Freyhult E."/>
            <person name="Fulton L."/>
            <person name="Fulton R."/>
            <person name="Garcia A.C."/>
            <person name="Gardiner A."/>
            <person name="Garfield D.A."/>
            <person name="Garvin B.E."/>
            <person name="Gibson G."/>
            <person name="Gilbert D."/>
            <person name="Gnerre S."/>
            <person name="Godfrey J."/>
            <person name="Good R."/>
            <person name="Gotea V."/>
            <person name="Gravely B."/>
            <person name="Greenberg A.J."/>
            <person name="Griffiths-Jones S."/>
            <person name="Gross S."/>
            <person name="Guigo R."/>
            <person name="Gustafson E.A."/>
            <person name="Haerty W."/>
            <person name="Hahn M.W."/>
            <person name="Halligan D.L."/>
            <person name="Halpern A.L."/>
            <person name="Halter G.M."/>
            <person name="Han M.V."/>
            <person name="Heger A."/>
            <person name="Hillier L."/>
            <person name="Hinrichs A.S."/>
            <person name="Holmes I."/>
            <person name="Hoskins R.A."/>
            <person name="Hubisz M.J."/>
            <person name="Hultmark D."/>
            <person name="Huntley M.A."/>
            <person name="Jaffe D.B."/>
            <person name="Jagadeeshan S."/>
            <person name="Jeck W.R."/>
            <person name="Johnson J."/>
            <person name="Jones C.D."/>
            <person name="Jordan W.C."/>
            <person name="Karpen G.H."/>
            <person name="Kataoka E."/>
            <person name="Keightley P.D."/>
            <person name="Kheradpour P."/>
            <person name="Kirkness E.F."/>
            <person name="Koerich L.B."/>
            <person name="Kristiansen K."/>
            <person name="Kudrna D."/>
            <person name="Kulathinal R.J."/>
            <person name="Kumar S."/>
            <person name="Kwok R."/>
            <person name="Lander E."/>
            <person name="Langley C.H."/>
            <person name="Lapoint R."/>
            <person name="Lazzaro B.P."/>
            <person name="Lee S.J."/>
            <person name="Levesque L."/>
            <person name="Li R."/>
            <person name="Lin C.F."/>
            <person name="Lin M.F."/>
            <person name="Lindblad-Toh K."/>
            <person name="Llopart A."/>
            <person name="Long M."/>
            <person name="Low L."/>
            <person name="Lozovsky E."/>
            <person name="Lu J."/>
            <person name="Luo M."/>
            <person name="Machado C.A."/>
            <person name="Makalowski W."/>
            <person name="Marzo M."/>
            <person name="Matsuda M."/>
            <person name="Matzkin L."/>
            <person name="McAllister B."/>
            <person name="McBride C.S."/>
            <person name="McKernan B."/>
            <person name="McKernan K."/>
            <person name="Mendez-Lago M."/>
            <person name="Minx P."/>
            <person name="Mollenhauer M.U."/>
            <person name="Montooth K."/>
            <person name="Mount S.M."/>
            <person name="Mu X."/>
            <person name="Myers E."/>
            <person name="Negre B."/>
            <person name="Newfeld S."/>
            <person name="Nielsen R."/>
            <person name="Noor M.A."/>
            <person name="O'Grady P."/>
            <person name="Pachter L."/>
            <person name="Papaceit M."/>
            <person name="Parisi M.J."/>
            <person name="Parisi M."/>
            <person name="Parts L."/>
            <person name="Pedersen J.S."/>
            <person name="Pesole G."/>
            <person name="Phillippy A.M."/>
            <person name="Ponting C.P."/>
            <person name="Pop M."/>
            <person name="Porcelli D."/>
            <person name="Powell J.R."/>
            <person name="Prohaska S."/>
            <person name="Pruitt K."/>
            <person name="Puig M."/>
            <person name="Quesneville H."/>
            <person name="Ram K.R."/>
            <person name="Rand D."/>
            <person name="Rasmussen M.D."/>
            <person name="Reed L.K."/>
            <person name="Reenan R."/>
            <person name="Reily A."/>
            <person name="Remington K.A."/>
            <person name="Rieger T.T."/>
            <person name="Ritchie M.G."/>
            <person name="Robin C."/>
            <person name="Rogers Y.H."/>
            <person name="Rohde C."/>
            <person name="Rozas J."/>
            <person name="Rubenfield M.J."/>
            <person name="Ruiz A."/>
            <person name="Russo S."/>
            <person name="Salzberg S.L."/>
            <person name="Sanchez-Gracia A."/>
            <person name="Saranga D.J."/>
            <person name="Sato H."/>
            <person name="Schaeffer S.W."/>
            <person name="Schatz M.C."/>
            <person name="Schlenke T."/>
            <person name="Schwartz R."/>
            <person name="Segarra C."/>
            <person name="Singh R.S."/>
            <person name="Sirot L."/>
            <person name="Sirota M."/>
            <person name="Sisneros N.B."/>
            <person name="Smith C.D."/>
            <person name="Smith T.F."/>
            <person name="Spieth J."/>
            <person name="Stage D.E."/>
            <person name="Stark A."/>
            <person name="Stephan W."/>
            <person name="Strausberg R.L."/>
            <person name="Strempel S."/>
            <person name="Sturgill D."/>
            <person name="Sutton G."/>
            <person name="Sutton G.G."/>
            <person name="Tao W."/>
            <person name="Teichmann S."/>
            <person name="Tobari Y.N."/>
            <person name="Tomimura Y."/>
            <person name="Tsolas J.M."/>
            <person name="Valente V.L."/>
            <person name="Venter E."/>
            <person name="Venter J.C."/>
            <person name="Vicario S."/>
            <person name="Vieira F.G."/>
            <person name="Vilella A.J."/>
            <person name="Villasante A."/>
            <person name="Walenz B."/>
            <person name="Wang J."/>
            <person name="Wasserman M."/>
            <person name="Watts T."/>
            <person name="Wilson D."/>
            <person name="Wilson R.K."/>
            <person name="Wing R.A."/>
            <person name="Wolfner M.F."/>
            <person name="Wong A."/>
            <person name="Wong G.K."/>
            <person name="Wu C.I."/>
            <person name="Wu G."/>
            <person name="Yamamoto D."/>
            <person name="Yang H.P."/>
            <person name="Yang S.P."/>
            <person name="Yorke J.A."/>
            <person name="Yoshida K."/>
            <person name="Zdobnov E."/>
            <person name="Zhang P."/>
            <person name="Zhang Y."/>
            <person name="Zimin A.V."/>
            <person name="Baldwin J."/>
            <person name="Abdouelleil A."/>
            <person name="Abdulkadir J."/>
            <person name="Abebe A."/>
            <person name="Abera B."/>
            <person name="Abreu J."/>
            <person name="Acer S.C."/>
            <person name="Aftuck L."/>
            <person name="Alexander A."/>
            <person name="An P."/>
            <person name="Anderson E."/>
            <person name="Anderson S."/>
            <person name="Arachi H."/>
            <person name="Azer M."/>
            <person name="Bachantsang P."/>
            <person name="Barry A."/>
            <person name="Bayul T."/>
            <person name="Berlin A."/>
            <person name="Bessette D."/>
            <person name="Bloom T."/>
            <person name="Blye J."/>
            <person name="Boguslavskiy L."/>
            <person name="Bonnet C."/>
            <person name="Boukhgalter B."/>
            <person name="Bourzgui I."/>
            <person name="Brown A."/>
            <person name="Cahill P."/>
            <person name="Channer S."/>
            <person name="Cheshatsang Y."/>
            <person name="Chuda L."/>
            <person name="Citroen M."/>
            <person name="Collymore A."/>
            <person name="Cooke P."/>
            <person name="Costello M."/>
            <person name="D'Aco K."/>
            <person name="Daza R."/>
            <person name="De Haan G."/>
            <person name="DeGray S."/>
            <person name="DeMaso C."/>
            <person name="Dhargay N."/>
            <person name="Dooley K."/>
            <person name="Dooley E."/>
            <person name="Doricent M."/>
            <person name="Dorje P."/>
            <person name="Dorjee K."/>
            <person name="Dupes A."/>
            <person name="Elong R."/>
            <person name="Falk J."/>
            <person name="Farina A."/>
            <person name="Faro S."/>
            <person name="Ferguson D."/>
            <person name="Fisher S."/>
            <person name="Foley C.D."/>
            <person name="Franke A."/>
            <person name="Friedrich D."/>
            <person name="Gadbois L."/>
            <person name="Gearin G."/>
            <person name="Gearin C.R."/>
            <person name="Giannoukos G."/>
            <person name="Goode T."/>
            <person name="Graham J."/>
            <person name="Grandbois E."/>
            <person name="Grewal S."/>
            <person name="Gyaltsen K."/>
            <person name="Hafez N."/>
            <person name="Hagos B."/>
            <person name="Hall J."/>
            <person name="Henson C."/>
            <person name="Hollinger A."/>
            <person name="Honan T."/>
            <person name="Huard M.D."/>
            <person name="Hughes L."/>
            <person name="Hurhula B."/>
            <person name="Husby M.E."/>
            <person name="Kamat A."/>
            <person name="Kanga B."/>
            <person name="Kashin S."/>
            <person name="Khazanovich D."/>
            <person name="Kisner P."/>
            <person name="Lance K."/>
            <person name="Lara M."/>
            <person name="Lee W."/>
            <person name="Lennon N."/>
            <person name="Letendre F."/>
            <person name="LeVine R."/>
            <person name="Lipovsky A."/>
            <person name="Liu X."/>
            <person name="Liu J."/>
            <person name="Liu S."/>
            <person name="Lokyitsang T."/>
            <person name="Lokyitsang Y."/>
            <person name="Lubonja R."/>
            <person name="Lui A."/>
            <person name="MacDonald P."/>
            <person name="Magnisalis V."/>
            <person name="Maru K."/>
            <person name="Matthews C."/>
            <person name="McCusker W."/>
            <person name="McDonough S."/>
            <person name="Mehta T."/>
            <person name="Meldrim J."/>
            <person name="Meneus L."/>
            <person name="Mihai O."/>
            <person name="Mihalev A."/>
            <person name="Mihova T."/>
            <person name="Mittelman R."/>
            <person name="Mlenga V."/>
            <person name="Montmayeur A."/>
            <person name="Mulrain L."/>
            <person name="Navidi A."/>
            <person name="Naylor J."/>
            <person name="Negash T."/>
            <person name="Nguyen T."/>
            <person name="Nguyen N."/>
            <person name="Nicol R."/>
            <person name="Norbu C."/>
            <person name="Norbu N."/>
            <person name="Novod N."/>
            <person name="O'Neill B."/>
            <person name="Osman S."/>
            <person name="Markiewicz E."/>
            <person name="Oyono O.L."/>
            <person name="Patti C."/>
            <person name="Phunkhang P."/>
            <person name="Pierre F."/>
            <person name="Priest M."/>
            <person name="Raghuraman S."/>
            <person name="Rege F."/>
            <person name="Reyes R."/>
            <person name="Rise C."/>
            <person name="Rogov P."/>
            <person name="Ross K."/>
            <person name="Ryan E."/>
            <person name="Settipalli S."/>
            <person name="Shea T."/>
            <person name="Sherpa N."/>
            <person name="Shi L."/>
            <person name="Shih D."/>
            <person name="Sparrow T."/>
            <person name="Spaulding J."/>
            <person name="Stalker J."/>
            <person name="Stange-Thomann N."/>
            <person name="Stavropoulos S."/>
            <person name="Stone C."/>
            <person name="Strader C."/>
            <person name="Tesfaye S."/>
            <person name="Thomson T."/>
            <person name="Thoulutsang Y."/>
            <person name="Thoulutsang D."/>
            <person name="Topham K."/>
            <person name="Topping I."/>
            <person name="Tsamla T."/>
            <person name="Vassiliev H."/>
            <person name="Vo A."/>
            <person name="Wangchuk T."/>
            <person name="Wangdi T."/>
            <person name="Weiand M."/>
            <person name="Wilkinson J."/>
            <person name="Wilson A."/>
            <person name="Yadav S."/>
            <person name="Young G."/>
            <person name="Yu Q."/>
            <person name="Zembek L."/>
            <person name="Zhong D."/>
            <person name="Zimmer A."/>
            <person name="Zwirko Z."/>
            <person name="Jaffe D.B."/>
            <person name="Alvarez P."/>
            <person name="Brockman W."/>
            <person name="Butler J."/>
            <person name="Chin C."/>
            <person name="Gnerre S."/>
            <person name="Grabherr M."/>
            <person name="Kleber M."/>
            <person name="Mauceli E."/>
            <person name="MacCallum I."/>
        </authorList>
    </citation>
    <scope>NUCLEOTIDE SEQUENCE [LARGE SCALE GENOMIC DNA]</scope>
    <source>
        <strain evidence="13">Tucson 15081-1352.22</strain>
    </source>
</reference>
<feature type="transmembrane region" description="Helical" evidence="11">
    <location>
        <begin position="143"/>
        <end position="163"/>
    </location>
</feature>
<dbReference type="InParanoid" id="B4KH52"/>
<keyword evidence="7 11" id="KW-0472">Membrane</keyword>
<evidence type="ECO:0000313" key="13">
    <source>
        <dbReference type="Proteomes" id="UP000009192"/>
    </source>
</evidence>